<comment type="caution">
    <text evidence="2">The sequence shown here is derived from an EMBL/GenBank/DDBJ whole genome shotgun (WGS) entry which is preliminary data.</text>
</comment>
<keyword evidence="3" id="KW-1185">Reference proteome</keyword>
<name>A0A8H6SAV0_9AGAR</name>
<gene>
    <name evidence="2" type="ORF">MIND_01096700</name>
</gene>
<dbReference type="GeneID" id="59350052"/>
<sequence>MNAQAILRALQLPNGSTVNSIYLVGSRLWGTETPKSDFDILVVVEAPSSHATLQKSQHKGNYDMTVVTETQFRAQVEAGSLIETVCCLLDPDSDTVLHPVPEKGAPLNKERRKLVSLEAMRAWIDERARRDLEKAEKFWVKGSSSRENGWKILHHSLAAECIMGGLLSSTKTTCALGDLVLTTLQLQEMVELGWQENDRQWLEMEWVNALEEYHIRMKLVKVSWG</sequence>
<dbReference type="OrthoDB" id="3021704at2759"/>
<evidence type="ECO:0000313" key="3">
    <source>
        <dbReference type="Proteomes" id="UP000636479"/>
    </source>
</evidence>
<organism evidence="2 3">
    <name type="scientific">Mycena indigotica</name>
    <dbReference type="NCBI Taxonomy" id="2126181"/>
    <lineage>
        <taxon>Eukaryota</taxon>
        <taxon>Fungi</taxon>
        <taxon>Dikarya</taxon>
        <taxon>Basidiomycota</taxon>
        <taxon>Agaricomycotina</taxon>
        <taxon>Agaricomycetes</taxon>
        <taxon>Agaricomycetidae</taxon>
        <taxon>Agaricales</taxon>
        <taxon>Marasmiineae</taxon>
        <taxon>Mycenaceae</taxon>
        <taxon>Mycena</taxon>
    </lineage>
</organism>
<dbReference type="InterPro" id="IPR043519">
    <property type="entry name" value="NT_sf"/>
</dbReference>
<dbReference type="EMBL" id="JACAZF010000009">
    <property type="protein sequence ID" value="KAF7295567.1"/>
    <property type="molecule type" value="Genomic_DNA"/>
</dbReference>
<dbReference type="AlphaFoldDB" id="A0A8H6SAV0"/>
<dbReference type="InterPro" id="IPR002934">
    <property type="entry name" value="Polymerase_NTP_transf_dom"/>
</dbReference>
<dbReference type="Pfam" id="PF01909">
    <property type="entry name" value="NTP_transf_2"/>
    <property type="match status" value="1"/>
</dbReference>
<reference evidence="2" key="1">
    <citation type="submission" date="2020-05" db="EMBL/GenBank/DDBJ databases">
        <title>Mycena genomes resolve the evolution of fungal bioluminescence.</title>
        <authorList>
            <person name="Tsai I.J."/>
        </authorList>
    </citation>
    <scope>NUCLEOTIDE SEQUENCE</scope>
    <source>
        <strain evidence="2">171206Taipei</strain>
    </source>
</reference>
<evidence type="ECO:0000259" key="1">
    <source>
        <dbReference type="Pfam" id="PF01909"/>
    </source>
</evidence>
<feature type="domain" description="Polymerase nucleotidyl transferase" evidence="1">
    <location>
        <begin position="15"/>
        <end position="54"/>
    </location>
</feature>
<dbReference type="Gene3D" id="3.30.460.10">
    <property type="entry name" value="Beta Polymerase, domain 2"/>
    <property type="match status" value="1"/>
</dbReference>
<dbReference type="GO" id="GO:0016779">
    <property type="term" value="F:nucleotidyltransferase activity"/>
    <property type="evidence" value="ECO:0007669"/>
    <property type="project" value="InterPro"/>
</dbReference>
<proteinExistence type="predicted"/>
<dbReference type="CDD" id="cd05403">
    <property type="entry name" value="NT_KNTase_like"/>
    <property type="match status" value="1"/>
</dbReference>
<dbReference type="Proteomes" id="UP000636479">
    <property type="component" value="Unassembled WGS sequence"/>
</dbReference>
<accession>A0A8H6SAV0</accession>
<protein>
    <recommendedName>
        <fullName evidence="1">Polymerase nucleotidyl transferase domain-containing protein</fullName>
    </recommendedName>
</protein>
<dbReference type="RefSeq" id="XP_037216930.1">
    <property type="nucleotide sequence ID" value="XM_037367536.1"/>
</dbReference>
<evidence type="ECO:0000313" key="2">
    <source>
        <dbReference type="EMBL" id="KAF7295567.1"/>
    </source>
</evidence>
<dbReference type="SUPFAM" id="SSF81301">
    <property type="entry name" value="Nucleotidyltransferase"/>
    <property type="match status" value="1"/>
</dbReference>